<dbReference type="PANTHER" id="PTHR36060">
    <property type="entry name" value="OS02G0272400 PROTEIN"/>
    <property type="match status" value="1"/>
</dbReference>
<comment type="caution">
    <text evidence="2">The sequence shown here is derived from an EMBL/GenBank/DDBJ whole genome shotgun (WGS) entry which is preliminary data.</text>
</comment>
<name>A0A8S9N2F7_BRACR</name>
<feature type="transmembrane region" description="Helical" evidence="1">
    <location>
        <begin position="122"/>
        <end position="146"/>
    </location>
</feature>
<dbReference type="AlphaFoldDB" id="A0A8S9N2F7"/>
<reference evidence="2" key="1">
    <citation type="submission" date="2019-12" db="EMBL/GenBank/DDBJ databases">
        <title>Genome sequencing and annotation of Brassica cretica.</title>
        <authorList>
            <person name="Studholme D.J."/>
            <person name="Sarris P."/>
        </authorList>
    </citation>
    <scope>NUCLEOTIDE SEQUENCE</scope>
    <source>
        <strain evidence="2">PFS-109/04</strain>
        <tissue evidence="2">Leaf</tissue>
    </source>
</reference>
<evidence type="ECO:0000313" key="3">
    <source>
        <dbReference type="Proteomes" id="UP000712600"/>
    </source>
</evidence>
<evidence type="ECO:0000256" key="1">
    <source>
        <dbReference type="SAM" id="Phobius"/>
    </source>
</evidence>
<accession>A0A8S9N2F7</accession>
<keyword evidence="1" id="KW-1133">Transmembrane helix</keyword>
<dbReference type="EMBL" id="QGKX02002183">
    <property type="protein sequence ID" value="KAF3486930.1"/>
    <property type="molecule type" value="Genomic_DNA"/>
</dbReference>
<feature type="transmembrane region" description="Helical" evidence="1">
    <location>
        <begin position="318"/>
        <end position="348"/>
    </location>
</feature>
<keyword evidence="1" id="KW-0812">Transmembrane</keyword>
<dbReference type="PANTHER" id="PTHR36060:SF1">
    <property type="entry name" value="OS02G0272400 PROTEIN"/>
    <property type="match status" value="1"/>
</dbReference>
<sequence>MAITGDALRQAFMPKHEYESLREEEDIALIKLQRQPFCGDVKLQPLNMYDNSDLFPGAFYLTDQETVDFYRMVVRLSSRNFCGLFGSSPSLLKITIVLQEEAIDLLDPVSGKFTGGVRCLSILNVVFAIIYGLLAIFLGSSLLALGSSCSVPLFWCYEISSWGLVILYAGTAFFLRRRADALTIDEGEFGNRNHQGLEMLEANPLEFTPDVERRVNQGFKAWMETELTKFLPWTDHEMIVDPEDKSEQVASRSVEIIRDALHQAFMPKQECESLREEEDIALIKLQRQWVSFALSSSLHDLHLENCAFYLTDQETVDFYWMVVFLPSMMIFLVSSVYLVAGIFVAYSAPHRHGFLKVVENNYCASRRGGVRCLSILNVVFAIILRSPRYISRLKPAGTRKQLRRADALTIDEGEFGNRNHQGLEMLEANPLEFTPDVERRVNQGFKAWMGNLCYHLMKKTNLSITMKFPM</sequence>
<evidence type="ECO:0000313" key="2">
    <source>
        <dbReference type="EMBL" id="KAF3486930.1"/>
    </source>
</evidence>
<gene>
    <name evidence="2" type="ORF">F2Q69_00057835</name>
</gene>
<organism evidence="2 3">
    <name type="scientific">Brassica cretica</name>
    <name type="common">Mustard</name>
    <dbReference type="NCBI Taxonomy" id="69181"/>
    <lineage>
        <taxon>Eukaryota</taxon>
        <taxon>Viridiplantae</taxon>
        <taxon>Streptophyta</taxon>
        <taxon>Embryophyta</taxon>
        <taxon>Tracheophyta</taxon>
        <taxon>Spermatophyta</taxon>
        <taxon>Magnoliopsida</taxon>
        <taxon>eudicotyledons</taxon>
        <taxon>Gunneridae</taxon>
        <taxon>Pentapetalae</taxon>
        <taxon>rosids</taxon>
        <taxon>malvids</taxon>
        <taxon>Brassicales</taxon>
        <taxon>Brassicaceae</taxon>
        <taxon>Brassiceae</taxon>
        <taxon>Brassica</taxon>
    </lineage>
</organism>
<dbReference type="Proteomes" id="UP000712600">
    <property type="component" value="Unassembled WGS sequence"/>
</dbReference>
<feature type="transmembrane region" description="Helical" evidence="1">
    <location>
        <begin position="152"/>
        <end position="175"/>
    </location>
</feature>
<keyword evidence="1" id="KW-0472">Membrane</keyword>
<proteinExistence type="predicted"/>
<protein>
    <submittedName>
        <fullName evidence="2">Uncharacterized protein</fullName>
    </submittedName>
</protein>